<reference evidence="2" key="1">
    <citation type="journal article" date="2023" name="bioRxiv">
        <title>Improved chromosome-level genome assembly for marigold (Tagetes erecta).</title>
        <authorList>
            <person name="Jiang F."/>
            <person name="Yuan L."/>
            <person name="Wang S."/>
            <person name="Wang H."/>
            <person name="Xu D."/>
            <person name="Wang A."/>
            <person name="Fan W."/>
        </authorList>
    </citation>
    <scope>NUCLEOTIDE SEQUENCE</scope>
    <source>
        <strain evidence="2">WSJ</strain>
        <tissue evidence="2">Leaf</tissue>
    </source>
</reference>
<keyword evidence="3" id="KW-1185">Reference proteome</keyword>
<feature type="transmembrane region" description="Helical" evidence="1">
    <location>
        <begin position="12"/>
        <end position="29"/>
    </location>
</feature>
<evidence type="ECO:0000313" key="2">
    <source>
        <dbReference type="EMBL" id="KAK1430266.1"/>
    </source>
</evidence>
<evidence type="ECO:0000313" key="3">
    <source>
        <dbReference type="Proteomes" id="UP001229421"/>
    </source>
</evidence>
<comment type="caution">
    <text evidence="2">The sequence shown here is derived from an EMBL/GenBank/DDBJ whole genome shotgun (WGS) entry which is preliminary data.</text>
</comment>
<evidence type="ECO:0000256" key="1">
    <source>
        <dbReference type="SAM" id="Phobius"/>
    </source>
</evidence>
<accession>A0AAD8L015</accession>
<keyword evidence="1" id="KW-0472">Membrane</keyword>
<dbReference type="EMBL" id="JAUHHV010000003">
    <property type="protein sequence ID" value="KAK1430266.1"/>
    <property type="molecule type" value="Genomic_DNA"/>
</dbReference>
<proteinExistence type="predicted"/>
<organism evidence="2 3">
    <name type="scientific">Tagetes erecta</name>
    <name type="common">African marigold</name>
    <dbReference type="NCBI Taxonomy" id="13708"/>
    <lineage>
        <taxon>Eukaryota</taxon>
        <taxon>Viridiplantae</taxon>
        <taxon>Streptophyta</taxon>
        <taxon>Embryophyta</taxon>
        <taxon>Tracheophyta</taxon>
        <taxon>Spermatophyta</taxon>
        <taxon>Magnoliopsida</taxon>
        <taxon>eudicotyledons</taxon>
        <taxon>Gunneridae</taxon>
        <taxon>Pentapetalae</taxon>
        <taxon>asterids</taxon>
        <taxon>campanulids</taxon>
        <taxon>Asterales</taxon>
        <taxon>Asteraceae</taxon>
        <taxon>Asteroideae</taxon>
        <taxon>Heliantheae alliance</taxon>
        <taxon>Tageteae</taxon>
        <taxon>Tagetes</taxon>
    </lineage>
</organism>
<protein>
    <submittedName>
        <fullName evidence="2">Uncharacterized protein</fullName>
    </submittedName>
</protein>
<feature type="transmembrane region" description="Helical" evidence="1">
    <location>
        <begin position="35"/>
        <end position="55"/>
    </location>
</feature>
<keyword evidence="1" id="KW-0812">Transmembrane</keyword>
<name>A0AAD8L015_TARER</name>
<gene>
    <name evidence="2" type="ORF">QVD17_12895</name>
</gene>
<dbReference type="Proteomes" id="UP001229421">
    <property type="component" value="Unassembled WGS sequence"/>
</dbReference>
<keyword evidence="1" id="KW-1133">Transmembrane helix</keyword>
<sequence>MTTSVATVPPTYLLICPFLLCLFTSVQVLSNLALLSTLLITITSAPGSIPLLFHYRNFFVLLLHRSSKFLHLDGSDHRSFTFLMPQNPPFLSPDASTPPLLSTFVAAMVV</sequence>
<dbReference type="AlphaFoldDB" id="A0AAD8L015"/>